<dbReference type="Gene3D" id="1.20.120.450">
    <property type="entry name" value="dinb family like domain"/>
    <property type="match status" value="1"/>
</dbReference>
<sequence length="178" mass="19785">MTAHNGFMSIDAIDIITDAFERVLEGLPTALQGLDRDQLLWRPGPQANHIAWLSWHIDRCIDTQLAPLDGHQQVWSQGWRERFALPYPPEAMGYGQSPADVGDFTVSDPELLIGYHRSVSALVHEVLNAERGKDLARVVDERWDPPVTAAVRLVSVVDDASQHLGQLAYVKGLVTTAR</sequence>
<keyword evidence="3" id="KW-1185">Reference proteome</keyword>
<dbReference type="InterPro" id="IPR034660">
    <property type="entry name" value="DinB/YfiT-like"/>
</dbReference>
<proteinExistence type="predicted"/>
<dbReference type="Proteomes" id="UP000198815">
    <property type="component" value="Unassembled WGS sequence"/>
</dbReference>
<dbReference type="Pfam" id="PF12867">
    <property type="entry name" value="DinB_2"/>
    <property type="match status" value="1"/>
</dbReference>
<dbReference type="SUPFAM" id="SSF109854">
    <property type="entry name" value="DinB/YfiT-like putative metalloenzymes"/>
    <property type="match status" value="1"/>
</dbReference>
<name>A0A1H9RGR3_9ACTN</name>
<organism evidence="2 3">
    <name type="scientific">Propionibacterium cyclohexanicum</name>
    <dbReference type="NCBI Taxonomy" id="64702"/>
    <lineage>
        <taxon>Bacteria</taxon>
        <taxon>Bacillati</taxon>
        <taxon>Actinomycetota</taxon>
        <taxon>Actinomycetes</taxon>
        <taxon>Propionibacteriales</taxon>
        <taxon>Propionibacteriaceae</taxon>
        <taxon>Propionibacterium</taxon>
    </lineage>
</organism>
<protein>
    <recommendedName>
        <fullName evidence="1">DinB-like domain-containing protein</fullName>
    </recommendedName>
</protein>
<dbReference type="InterPro" id="IPR024775">
    <property type="entry name" value="DinB-like"/>
</dbReference>
<evidence type="ECO:0000313" key="3">
    <source>
        <dbReference type="Proteomes" id="UP000198815"/>
    </source>
</evidence>
<evidence type="ECO:0000313" key="2">
    <source>
        <dbReference type="EMBL" id="SER71854.1"/>
    </source>
</evidence>
<gene>
    <name evidence="2" type="ORF">SAMN05443377_10755</name>
</gene>
<feature type="domain" description="DinB-like" evidence="1">
    <location>
        <begin position="19"/>
        <end position="167"/>
    </location>
</feature>
<accession>A0A1H9RGR3</accession>
<dbReference type="NCBIfam" id="NF047843">
    <property type="entry name" value="MST_Rv0443"/>
    <property type="match status" value="1"/>
</dbReference>
<dbReference type="STRING" id="64702.SAMN05443377_10755"/>
<dbReference type="AlphaFoldDB" id="A0A1H9RGR3"/>
<dbReference type="EMBL" id="FOGZ01000007">
    <property type="protein sequence ID" value="SER71854.1"/>
    <property type="molecule type" value="Genomic_DNA"/>
</dbReference>
<evidence type="ECO:0000259" key="1">
    <source>
        <dbReference type="Pfam" id="PF12867"/>
    </source>
</evidence>
<reference evidence="2 3" key="1">
    <citation type="submission" date="2016-10" db="EMBL/GenBank/DDBJ databases">
        <authorList>
            <person name="de Groot N.N."/>
        </authorList>
    </citation>
    <scope>NUCLEOTIDE SEQUENCE [LARGE SCALE GENOMIC DNA]</scope>
    <source>
        <strain evidence="2 3">DSM 16859</strain>
    </source>
</reference>